<dbReference type="Proteomes" id="UP000481033">
    <property type="component" value="Unassembled WGS sequence"/>
</dbReference>
<comment type="caution">
    <text evidence="1">The sequence shown here is derived from an EMBL/GenBank/DDBJ whole genome shotgun (WGS) entry which is preliminary data.</text>
</comment>
<evidence type="ECO:0000313" key="2">
    <source>
        <dbReference type="Proteomes" id="UP000481033"/>
    </source>
</evidence>
<organism evidence="1 2">
    <name type="scientific">Adonisia turfae CCMR0081</name>
    <dbReference type="NCBI Taxonomy" id="2292702"/>
    <lineage>
        <taxon>Bacteria</taxon>
        <taxon>Bacillati</taxon>
        <taxon>Cyanobacteriota</taxon>
        <taxon>Adonisia</taxon>
        <taxon>Adonisia turfae</taxon>
    </lineage>
</organism>
<sequence>MGKSTLHSQDFLQWTQEQIDSLRHGRWSDLDIENLIEELEDLGRSEQRELGSYLRVLMMHLLKWQYQPERRTASWQITITNCRDSIQDCLEDAPSLQQFVNNAEWRQKYYRRARRDAAQETNKALTSFPEKCPYLLEQLVSSDWLPE</sequence>
<dbReference type="InterPro" id="IPR002636">
    <property type="entry name" value="DUF29"/>
</dbReference>
<accession>A0A6M0RWH3</accession>
<reference evidence="1 2" key="1">
    <citation type="journal article" date="2020" name="Microb. Ecol.">
        <title>Ecogenomics of the Marine Benthic Filamentous Cyanobacterium Adonisia.</title>
        <authorList>
            <person name="Walter J.M."/>
            <person name="Coutinho F.H."/>
            <person name="Leomil L."/>
            <person name="Hargreaves P.I."/>
            <person name="Campeao M.E."/>
            <person name="Vieira V.V."/>
            <person name="Silva B.S."/>
            <person name="Fistarol G.O."/>
            <person name="Salomon P.S."/>
            <person name="Sawabe T."/>
            <person name="Mino S."/>
            <person name="Hosokawa M."/>
            <person name="Miyashita H."/>
            <person name="Maruyama F."/>
            <person name="van Verk M.C."/>
            <person name="Dutilh B.E."/>
            <person name="Thompson C.C."/>
            <person name="Thompson F.L."/>
        </authorList>
    </citation>
    <scope>NUCLEOTIDE SEQUENCE [LARGE SCALE GENOMIC DNA]</scope>
    <source>
        <strain evidence="1 2">CCMR0081</strain>
    </source>
</reference>
<dbReference type="RefSeq" id="WP_163662018.1">
    <property type="nucleotide sequence ID" value="NZ_QXHD01000004.1"/>
</dbReference>
<protein>
    <submittedName>
        <fullName evidence="1">DUF29 domain-containing protein</fullName>
    </submittedName>
</protein>
<dbReference type="Gene3D" id="1.20.1220.20">
    <property type="entry name" value="Uncharcterised protein PF01724"/>
    <property type="match status" value="1"/>
</dbReference>
<proteinExistence type="predicted"/>
<dbReference type="PANTHER" id="PTHR34235:SF1">
    <property type="entry name" value="SLR0416 PROTEIN"/>
    <property type="match status" value="1"/>
</dbReference>
<name>A0A6M0RWH3_9CYAN</name>
<dbReference type="PANTHER" id="PTHR34235">
    <property type="entry name" value="SLR1203 PROTEIN-RELATED"/>
    <property type="match status" value="1"/>
</dbReference>
<keyword evidence="2" id="KW-1185">Reference proteome</keyword>
<evidence type="ECO:0000313" key="1">
    <source>
        <dbReference type="EMBL" id="NEZ60587.1"/>
    </source>
</evidence>
<gene>
    <name evidence="1" type="ORF">DXZ20_34100</name>
</gene>
<dbReference type="Pfam" id="PF01724">
    <property type="entry name" value="DUF29"/>
    <property type="match status" value="1"/>
</dbReference>
<dbReference type="AlphaFoldDB" id="A0A6M0RWH3"/>
<dbReference type="EMBL" id="QXHD01000004">
    <property type="protein sequence ID" value="NEZ60587.1"/>
    <property type="molecule type" value="Genomic_DNA"/>
</dbReference>